<feature type="chain" id="PRO_5035917809" evidence="1">
    <location>
        <begin position="17"/>
        <end position="235"/>
    </location>
</feature>
<dbReference type="OrthoDB" id="121932at2759"/>
<dbReference type="RefSeq" id="XP_004931516.1">
    <property type="nucleotide sequence ID" value="XM_004931459.5"/>
</dbReference>
<dbReference type="EnsemblMetazoa" id="XM_004931459.4">
    <property type="protein sequence ID" value="XP_004931516.1"/>
    <property type="gene ID" value="LOC101742806"/>
</dbReference>
<organism evidence="2 3">
    <name type="scientific">Bombyx mori</name>
    <name type="common">Silk moth</name>
    <dbReference type="NCBI Taxonomy" id="7091"/>
    <lineage>
        <taxon>Eukaryota</taxon>
        <taxon>Metazoa</taxon>
        <taxon>Ecdysozoa</taxon>
        <taxon>Arthropoda</taxon>
        <taxon>Hexapoda</taxon>
        <taxon>Insecta</taxon>
        <taxon>Pterygota</taxon>
        <taxon>Neoptera</taxon>
        <taxon>Endopterygota</taxon>
        <taxon>Lepidoptera</taxon>
        <taxon>Glossata</taxon>
        <taxon>Ditrysia</taxon>
        <taxon>Bombycoidea</taxon>
        <taxon>Bombycidae</taxon>
        <taxon>Bombycinae</taxon>
        <taxon>Bombyx</taxon>
    </lineage>
</organism>
<dbReference type="GeneID" id="101742806"/>
<keyword evidence="3" id="KW-1185">Reference proteome</keyword>
<keyword evidence="1" id="KW-0732">Signal</keyword>
<protein>
    <submittedName>
        <fullName evidence="2">Uncharacterized protein</fullName>
    </submittedName>
</protein>
<accession>A0A8R1WNG7</accession>
<dbReference type="KEGG" id="bmor:101742806"/>
<dbReference type="Gene3D" id="2.20.20.160">
    <property type="match status" value="1"/>
</dbReference>
<dbReference type="Proteomes" id="UP000005204">
    <property type="component" value="Unassembled WGS sequence"/>
</dbReference>
<feature type="signal peptide" evidence="1">
    <location>
        <begin position="1"/>
        <end position="16"/>
    </location>
</feature>
<reference evidence="2" key="2">
    <citation type="submission" date="2022-06" db="UniProtKB">
        <authorList>
            <consortium name="EnsemblMetazoa"/>
        </authorList>
    </citation>
    <scope>IDENTIFICATION</scope>
    <source>
        <strain evidence="2">p50T (Dazao)</strain>
    </source>
</reference>
<name>A0A8R1WNG7_BOMMO</name>
<dbReference type="AlphaFoldDB" id="A0A8R1WNG7"/>
<proteinExistence type="predicted"/>
<evidence type="ECO:0000313" key="3">
    <source>
        <dbReference type="Proteomes" id="UP000005204"/>
    </source>
</evidence>
<evidence type="ECO:0000313" key="2">
    <source>
        <dbReference type="EnsemblMetazoa" id="XP_004931516.1"/>
    </source>
</evidence>
<sequence length="235" mass="27508">MWFYVILLTLLNSYICIENETDEVILYYYGLEESERSLPFCEPRQACSALIPRYWRASALVRLCRCARRLRCDSPAKHNRRIAINNRAYLQFCQPVTSWPQCSNNAKALTVMTTHERMNPDELEELHHRNIHLEPPKIIFSCRCPEPNYWKLQSNYDNEYIFQCSSLPLCMTDEQCGHVNLNLYTLYQSCLCPKGHICIHEGGVAYTQITELLYIGKGWKAHCTQIANDSSYEDY</sequence>
<reference evidence="3" key="1">
    <citation type="journal article" date="2008" name="Insect Biochem. Mol. Biol.">
        <title>The genome of a lepidopteran model insect, the silkworm Bombyx mori.</title>
        <authorList>
            <consortium name="International Silkworm Genome Consortium"/>
        </authorList>
    </citation>
    <scope>NUCLEOTIDE SEQUENCE [LARGE SCALE GENOMIC DNA]</scope>
    <source>
        <strain evidence="3">p50T</strain>
    </source>
</reference>
<evidence type="ECO:0000256" key="1">
    <source>
        <dbReference type="SAM" id="SignalP"/>
    </source>
</evidence>